<dbReference type="Proteomes" id="UP000789831">
    <property type="component" value="Unassembled WGS sequence"/>
</dbReference>
<name>A0A9N8ZBJ6_9GLOM</name>
<protein>
    <submittedName>
        <fullName evidence="1">2309_t:CDS:1</fullName>
    </submittedName>
</protein>
<evidence type="ECO:0000313" key="2">
    <source>
        <dbReference type="Proteomes" id="UP000789831"/>
    </source>
</evidence>
<sequence>MSTIEPYIGVLYEPLTVVIMASLCIHWLEIDLVSEENNLHIFYETGKRTPNFALLYRMSLEISRSRCKNIWTCDNGDCLFNTSKTPTRKKVSFVFKKTWNKLPSEFQAIFKNLRVKILEQRTRSKKDLTILFEPHVKNLSNDVENILPQSFRNESLDGSCSFSPGTSRYIHNYQDDNANSSHHATGNVENNRKNDTNKFLDPIWLQSLEIGPFYSDISFLPSEIFLIPNVYNTSINEFNTQINGNVKPSHQAIGIDIVNSKSLIEYDCDYENSEIIINPLSLNTDILELIIQFIQGTLIKIQLIVFSKNHRWKRF</sequence>
<keyword evidence="2" id="KW-1185">Reference proteome</keyword>
<dbReference type="EMBL" id="CAJVPL010000370">
    <property type="protein sequence ID" value="CAG8488822.1"/>
    <property type="molecule type" value="Genomic_DNA"/>
</dbReference>
<comment type="caution">
    <text evidence="1">The sequence shown here is derived from an EMBL/GenBank/DDBJ whole genome shotgun (WGS) entry which is preliminary data.</text>
</comment>
<accession>A0A9N8ZBJ6</accession>
<organism evidence="1 2">
    <name type="scientific">Ambispora gerdemannii</name>
    <dbReference type="NCBI Taxonomy" id="144530"/>
    <lineage>
        <taxon>Eukaryota</taxon>
        <taxon>Fungi</taxon>
        <taxon>Fungi incertae sedis</taxon>
        <taxon>Mucoromycota</taxon>
        <taxon>Glomeromycotina</taxon>
        <taxon>Glomeromycetes</taxon>
        <taxon>Archaeosporales</taxon>
        <taxon>Ambisporaceae</taxon>
        <taxon>Ambispora</taxon>
    </lineage>
</organism>
<evidence type="ECO:0000313" key="1">
    <source>
        <dbReference type="EMBL" id="CAG8488822.1"/>
    </source>
</evidence>
<dbReference type="AlphaFoldDB" id="A0A9N8ZBJ6"/>
<gene>
    <name evidence="1" type="ORF">AGERDE_LOCUS3639</name>
</gene>
<proteinExistence type="predicted"/>
<reference evidence="1" key="1">
    <citation type="submission" date="2021-06" db="EMBL/GenBank/DDBJ databases">
        <authorList>
            <person name="Kallberg Y."/>
            <person name="Tangrot J."/>
            <person name="Rosling A."/>
        </authorList>
    </citation>
    <scope>NUCLEOTIDE SEQUENCE</scope>
    <source>
        <strain evidence="1">MT106</strain>
    </source>
</reference>